<comment type="caution">
    <text evidence="4">The sequence shown here is derived from an EMBL/GenBank/DDBJ whole genome shotgun (WGS) entry which is preliminary data.</text>
</comment>
<keyword evidence="3" id="KW-0472">Membrane</keyword>
<protein>
    <recommendedName>
        <fullName evidence="6">Secretion protein HylD</fullName>
    </recommendedName>
</protein>
<gene>
    <name evidence="4" type="ORF">BFR47_05375</name>
</gene>
<reference evidence="4 5" key="1">
    <citation type="submission" date="2016-07" db="EMBL/GenBank/DDBJ databases">
        <title>Draft Genome Sequence of Oceanisphaera psychrotolerans, isolated from coastal sediment samples.</title>
        <authorList>
            <person name="Zhuo S."/>
            <person name="Ruan Z."/>
        </authorList>
    </citation>
    <scope>NUCLEOTIDE SEQUENCE [LARGE SCALE GENOMIC DNA]</scope>
    <source>
        <strain evidence="4 5">LAM-WHM-ZC</strain>
    </source>
</reference>
<dbReference type="Gene3D" id="2.40.50.100">
    <property type="match status" value="1"/>
</dbReference>
<evidence type="ECO:0008006" key="6">
    <source>
        <dbReference type="Google" id="ProtNLM"/>
    </source>
</evidence>
<dbReference type="EMBL" id="MDKE01000055">
    <property type="protein sequence ID" value="OIN05613.1"/>
    <property type="molecule type" value="Genomic_DNA"/>
</dbReference>
<dbReference type="PANTHER" id="PTHR32347">
    <property type="entry name" value="EFFLUX SYSTEM COMPONENT YKNX-RELATED"/>
    <property type="match status" value="1"/>
</dbReference>
<dbReference type="SUPFAM" id="SSF111369">
    <property type="entry name" value="HlyD-like secretion proteins"/>
    <property type="match status" value="1"/>
</dbReference>
<dbReference type="AlphaFoldDB" id="A0A1J4QCQ9"/>
<dbReference type="Gene3D" id="1.10.287.470">
    <property type="entry name" value="Helix hairpin bin"/>
    <property type="match status" value="1"/>
</dbReference>
<accession>A0A1J4QCQ9</accession>
<dbReference type="STRING" id="1414654.BFR47_05375"/>
<keyword evidence="3" id="KW-1133">Transmembrane helix</keyword>
<comment type="subcellular location">
    <subcellularLocation>
        <location evidence="1">Cell envelope</location>
    </subcellularLocation>
</comment>
<name>A0A1J4QCQ9_9GAMM</name>
<dbReference type="GO" id="GO:0030313">
    <property type="term" value="C:cell envelope"/>
    <property type="evidence" value="ECO:0007669"/>
    <property type="project" value="UniProtKB-SubCell"/>
</dbReference>
<evidence type="ECO:0000313" key="5">
    <source>
        <dbReference type="Proteomes" id="UP000243073"/>
    </source>
</evidence>
<dbReference type="RefSeq" id="WP_071473822.1">
    <property type="nucleotide sequence ID" value="NZ_MDKE01000055.1"/>
</dbReference>
<dbReference type="PANTHER" id="PTHR32347:SF23">
    <property type="entry name" value="BLL5650 PROTEIN"/>
    <property type="match status" value="1"/>
</dbReference>
<feature type="transmembrane region" description="Helical" evidence="3">
    <location>
        <begin position="184"/>
        <end position="204"/>
    </location>
</feature>
<evidence type="ECO:0000256" key="1">
    <source>
        <dbReference type="ARBA" id="ARBA00004196"/>
    </source>
</evidence>
<evidence type="ECO:0000256" key="2">
    <source>
        <dbReference type="ARBA" id="ARBA00023054"/>
    </source>
</evidence>
<evidence type="ECO:0000313" key="4">
    <source>
        <dbReference type="EMBL" id="OIN05613.1"/>
    </source>
</evidence>
<dbReference type="Proteomes" id="UP000243073">
    <property type="component" value="Unassembled WGS sequence"/>
</dbReference>
<keyword evidence="3" id="KW-0812">Transmembrane</keyword>
<keyword evidence="2" id="KW-0175">Coiled coil</keyword>
<evidence type="ECO:0000256" key="3">
    <source>
        <dbReference type="SAM" id="Phobius"/>
    </source>
</evidence>
<organism evidence="4 5">
    <name type="scientific">Oceanisphaera psychrotolerans</name>
    <dbReference type="NCBI Taxonomy" id="1414654"/>
    <lineage>
        <taxon>Bacteria</taxon>
        <taxon>Pseudomonadati</taxon>
        <taxon>Pseudomonadota</taxon>
        <taxon>Gammaproteobacteria</taxon>
        <taxon>Aeromonadales</taxon>
        <taxon>Aeromonadaceae</taxon>
        <taxon>Oceanisphaera</taxon>
    </lineage>
</organism>
<sequence length="454" mass="50486">MNASITLPVSAEQTLATLLQLSRRARQCDKAAELRFLLVNETQALVPFRQSAFWSRDQGVAALSGVTAVEQHAPYVQWLMRWCGQGEDASESGAFATDLRALAGKDPDWAEWLPPFLATVELPGGGRFNGGRLVLARDTPFNSAELALLQEWAEAWSARYAIVQPVSWRGRWRTRGASSATRRWLIRLGAVAVTLLIGMLPVRLTVLAPAELIPLDPAIVRAPLDGIVDRVLVTPNQRVTERQPLFEFDRVSLASRLEVAGRQLVTQQAEYRRNAQRALFDPDSKAELAVLQSQIDQQQVEVEYLRELNRRSEVLSPRAGIVLLDDASDWVGRPVVTGERVLVVADETQTQLEAWLSPADMIALPAEAPVTLYLVSDPLTPLGARVEYVAHEPELRPEGHYAYRVRARLVVEDEAQPGPRVGLKGTAKLEGERVSLAYWILRRPWAALRAWIGL</sequence>
<proteinExistence type="predicted"/>
<dbReference type="OrthoDB" id="9763546at2"/>
<keyword evidence="5" id="KW-1185">Reference proteome</keyword>
<dbReference type="InterPro" id="IPR050465">
    <property type="entry name" value="UPF0194_transport"/>
</dbReference>